<dbReference type="PANTHER" id="PTHR47926:SF347">
    <property type="entry name" value="PENTATRICOPEPTIDE REPEAT-CONTAINING PROTEIN"/>
    <property type="match status" value="1"/>
</dbReference>
<dbReference type="EMBL" id="JBBPBK010000013">
    <property type="protein sequence ID" value="KAK9272813.1"/>
    <property type="molecule type" value="Genomic_DNA"/>
</dbReference>
<dbReference type="FunFam" id="1.25.40.10:FF:001320">
    <property type="entry name" value="Pentatricopeptide repeat-containing protein At5g39350"/>
    <property type="match status" value="1"/>
</dbReference>
<dbReference type="AlphaFoldDB" id="A0AAP0NHG9"/>
<name>A0AAP0NHG9_LIQFO</name>
<evidence type="ECO:0000313" key="3">
    <source>
        <dbReference type="EMBL" id="KAK9272813.1"/>
    </source>
</evidence>
<dbReference type="PROSITE" id="PS51375">
    <property type="entry name" value="PPR"/>
    <property type="match status" value="3"/>
</dbReference>
<feature type="repeat" description="PPR" evidence="2">
    <location>
        <begin position="197"/>
        <end position="231"/>
    </location>
</feature>
<dbReference type="Proteomes" id="UP001415857">
    <property type="component" value="Unassembled WGS sequence"/>
</dbReference>
<accession>A0AAP0NHG9</accession>
<dbReference type="PANTHER" id="PTHR47926">
    <property type="entry name" value="PENTATRICOPEPTIDE REPEAT-CONTAINING PROTEIN"/>
    <property type="match status" value="1"/>
</dbReference>
<dbReference type="Gene3D" id="1.25.40.10">
    <property type="entry name" value="Tetratricopeptide repeat domain"/>
    <property type="match status" value="4"/>
</dbReference>
<dbReference type="FunFam" id="1.25.40.10:FF:000436">
    <property type="entry name" value="Pentatricopeptide repeat-containing protein At5g39350 family"/>
    <property type="match status" value="1"/>
</dbReference>
<dbReference type="InterPro" id="IPR002885">
    <property type="entry name" value="PPR_rpt"/>
</dbReference>
<evidence type="ECO:0000313" key="4">
    <source>
        <dbReference type="Proteomes" id="UP001415857"/>
    </source>
</evidence>
<dbReference type="GO" id="GO:0003723">
    <property type="term" value="F:RNA binding"/>
    <property type="evidence" value="ECO:0007669"/>
    <property type="project" value="InterPro"/>
</dbReference>
<evidence type="ECO:0008006" key="5">
    <source>
        <dbReference type="Google" id="ProtNLM"/>
    </source>
</evidence>
<dbReference type="GO" id="GO:0009451">
    <property type="term" value="P:RNA modification"/>
    <property type="evidence" value="ECO:0007669"/>
    <property type="project" value="InterPro"/>
</dbReference>
<evidence type="ECO:0000256" key="1">
    <source>
        <dbReference type="ARBA" id="ARBA00022737"/>
    </source>
</evidence>
<protein>
    <recommendedName>
        <fullName evidence="5">Pentatricopeptide repeat-containing protein</fullName>
    </recommendedName>
</protein>
<dbReference type="NCBIfam" id="TIGR00756">
    <property type="entry name" value="PPR"/>
    <property type="match status" value="5"/>
</dbReference>
<sequence>MIRMYVYNGLPYDVLQLFVEMLVSGRHSPDNFTYPFVIKACGELSLLSLGVTIHGRTFMSGFDSNTFVQNSLLAMYMNCGEKEAARRVFDAMQERSVVSWNTMISGYFRNGCAEEALMVFRWMMDVGVEPDCATVVSVLPACGYLMDLDLGRVVCGLVEEKGLGNKIAVRNSLVDMYAKCSRVEEARVVFDKMDERNVVTWTTMINGYILNGDARNALMLCRLMHFEGVRPNSVTVISLLSACASLHFLSHGRCLHGWAIRGNLESDVIVETALIDMYAKCNYVDLSFRVFSKTSKKRTAPWNAILSGCIHNGLPREAIELFKEMLMEAIDPDGATLNSLLPAYAIIADLQQGTNIHGYLIKSGFLSRIDVATGLIDIYSKSGSLDSAHKIFNGIPKKAKDIVSWSTIIAGYGMHGHGKAAVSLFNQMDISYVFL</sequence>
<organism evidence="3 4">
    <name type="scientific">Liquidambar formosana</name>
    <name type="common">Formosan gum</name>
    <dbReference type="NCBI Taxonomy" id="63359"/>
    <lineage>
        <taxon>Eukaryota</taxon>
        <taxon>Viridiplantae</taxon>
        <taxon>Streptophyta</taxon>
        <taxon>Embryophyta</taxon>
        <taxon>Tracheophyta</taxon>
        <taxon>Spermatophyta</taxon>
        <taxon>Magnoliopsida</taxon>
        <taxon>eudicotyledons</taxon>
        <taxon>Gunneridae</taxon>
        <taxon>Pentapetalae</taxon>
        <taxon>Saxifragales</taxon>
        <taxon>Altingiaceae</taxon>
        <taxon>Liquidambar</taxon>
    </lineage>
</organism>
<dbReference type="FunFam" id="1.25.40.10:FF:001139">
    <property type="entry name" value="Uncharacterized protein"/>
    <property type="match status" value="1"/>
</dbReference>
<keyword evidence="1" id="KW-0677">Repeat</keyword>
<proteinExistence type="predicted"/>
<dbReference type="InterPro" id="IPR011990">
    <property type="entry name" value="TPR-like_helical_dom_sf"/>
</dbReference>
<evidence type="ECO:0000256" key="2">
    <source>
        <dbReference type="PROSITE-ProRule" id="PRU00708"/>
    </source>
</evidence>
<comment type="caution">
    <text evidence="3">The sequence shown here is derived from an EMBL/GenBank/DDBJ whole genome shotgun (WGS) entry which is preliminary data.</text>
</comment>
<feature type="repeat" description="PPR" evidence="2">
    <location>
        <begin position="298"/>
        <end position="332"/>
    </location>
</feature>
<dbReference type="InterPro" id="IPR046960">
    <property type="entry name" value="PPR_At4g14850-like_plant"/>
</dbReference>
<reference evidence="3 4" key="1">
    <citation type="journal article" date="2024" name="Plant J.">
        <title>Genome sequences and population genomics reveal climatic adaptation and genomic divergence between two closely related sweetgum species.</title>
        <authorList>
            <person name="Xu W.Q."/>
            <person name="Ren C.Q."/>
            <person name="Zhang X.Y."/>
            <person name="Comes H.P."/>
            <person name="Liu X.H."/>
            <person name="Li Y.G."/>
            <person name="Kettle C.J."/>
            <person name="Jalonen R."/>
            <person name="Gaisberger H."/>
            <person name="Ma Y.Z."/>
            <person name="Qiu Y.X."/>
        </authorList>
    </citation>
    <scope>NUCLEOTIDE SEQUENCE [LARGE SCALE GENOMIC DNA]</scope>
    <source>
        <tissue evidence="3">Leaves</tissue>
    </source>
</reference>
<keyword evidence="4" id="KW-1185">Reference proteome</keyword>
<dbReference type="Pfam" id="PF01535">
    <property type="entry name" value="PPR"/>
    <property type="match status" value="3"/>
</dbReference>
<feature type="repeat" description="PPR" evidence="2">
    <location>
        <begin position="96"/>
        <end position="130"/>
    </location>
</feature>
<dbReference type="Pfam" id="PF13041">
    <property type="entry name" value="PPR_2"/>
    <property type="match status" value="3"/>
</dbReference>
<gene>
    <name evidence="3" type="ORF">L1049_003191</name>
</gene>